<accession>A0A9F5J321</accession>
<feature type="coiled-coil region" evidence="6">
    <location>
        <begin position="245"/>
        <end position="311"/>
    </location>
</feature>
<feature type="coiled-coil region" evidence="6">
    <location>
        <begin position="360"/>
        <end position="401"/>
    </location>
</feature>
<dbReference type="KEGG" id="pbi:103053791"/>
<dbReference type="OrthoDB" id="3176171at2759"/>
<dbReference type="Gene3D" id="3.40.850.10">
    <property type="entry name" value="Kinesin motor domain"/>
    <property type="match status" value="1"/>
</dbReference>
<feature type="coiled-coil region" evidence="6">
    <location>
        <begin position="441"/>
        <end position="521"/>
    </location>
</feature>
<dbReference type="GeneID" id="103053791"/>
<dbReference type="GO" id="GO:0007018">
    <property type="term" value="P:microtubule-based movement"/>
    <property type="evidence" value="ECO:0007669"/>
    <property type="project" value="InterPro"/>
</dbReference>
<gene>
    <name evidence="10" type="primary">LOC103053791</name>
</gene>
<dbReference type="PANTHER" id="PTHR47972">
    <property type="entry name" value="KINESIN-LIKE PROTEIN KLP-3"/>
    <property type="match status" value="1"/>
</dbReference>
<evidence type="ECO:0000256" key="3">
    <source>
        <dbReference type="ARBA" id="ARBA00022840"/>
    </source>
</evidence>
<keyword evidence="4" id="KW-0206">Cytoskeleton</keyword>
<dbReference type="InterPro" id="IPR027417">
    <property type="entry name" value="P-loop_NTPase"/>
</dbReference>
<dbReference type="GO" id="GO:0015630">
    <property type="term" value="C:microtubule cytoskeleton"/>
    <property type="evidence" value="ECO:0007669"/>
    <property type="project" value="TreeGrafter"/>
</dbReference>
<keyword evidence="5" id="KW-0505">Motor protein</keyword>
<feature type="compositionally biased region" description="Acidic residues" evidence="7">
    <location>
        <begin position="132"/>
        <end position="143"/>
    </location>
</feature>
<dbReference type="SUPFAM" id="SSF52540">
    <property type="entry name" value="P-loop containing nucleoside triphosphate hydrolases"/>
    <property type="match status" value="1"/>
</dbReference>
<evidence type="ECO:0000256" key="1">
    <source>
        <dbReference type="ARBA" id="ARBA00004245"/>
    </source>
</evidence>
<feature type="coiled-coil region" evidence="6">
    <location>
        <begin position="164"/>
        <end position="195"/>
    </location>
</feature>
<evidence type="ECO:0000256" key="4">
    <source>
        <dbReference type="ARBA" id="ARBA00023212"/>
    </source>
</evidence>
<keyword evidence="4" id="KW-0963">Cytoplasm</keyword>
<dbReference type="SMART" id="SM00129">
    <property type="entry name" value="KISc"/>
    <property type="match status" value="1"/>
</dbReference>
<evidence type="ECO:0000256" key="6">
    <source>
        <dbReference type="SAM" id="Coils"/>
    </source>
</evidence>
<feature type="region of interest" description="Disordered" evidence="7">
    <location>
        <begin position="121"/>
        <end position="144"/>
    </location>
</feature>
<feature type="compositionally biased region" description="Low complexity" evidence="7">
    <location>
        <begin position="121"/>
        <end position="131"/>
    </location>
</feature>
<keyword evidence="9" id="KW-1185">Reference proteome</keyword>
<comment type="similarity">
    <text evidence="5">Belongs to the TRAFAC class myosin-kinesin ATPase superfamily. Kinesin family.</text>
</comment>
<feature type="compositionally biased region" description="Basic and acidic residues" evidence="7">
    <location>
        <begin position="910"/>
        <end position="921"/>
    </location>
</feature>
<evidence type="ECO:0000256" key="2">
    <source>
        <dbReference type="ARBA" id="ARBA00022741"/>
    </source>
</evidence>
<comment type="subcellular location">
    <subcellularLocation>
        <location evidence="1">Cytoplasm</location>
        <location evidence="1">Cytoskeleton</location>
    </subcellularLocation>
</comment>
<dbReference type="InterPro" id="IPR001752">
    <property type="entry name" value="Kinesin_motor_dom"/>
</dbReference>
<feature type="compositionally biased region" description="Pro residues" evidence="7">
    <location>
        <begin position="944"/>
        <end position="954"/>
    </location>
</feature>
<keyword evidence="3 5" id="KW-0067">ATP-binding</keyword>
<evidence type="ECO:0000259" key="8">
    <source>
        <dbReference type="PROSITE" id="PS50067"/>
    </source>
</evidence>
<dbReference type="Pfam" id="PF00225">
    <property type="entry name" value="Kinesin"/>
    <property type="match status" value="1"/>
</dbReference>
<dbReference type="GO" id="GO:0008017">
    <property type="term" value="F:microtubule binding"/>
    <property type="evidence" value="ECO:0007669"/>
    <property type="project" value="InterPro"/>
</dbReference>
<dbReference type="InterPro" id="IPR027640">
    <property type="entry name" value="Kinesin-like_fam"/>
</dbReference>
<feature type="domain" description="Kinesin motor" evidence="8">
    <location>
        <begin position="614"/>
        <end position="852"/>
    </location>
</feature>
<dbReference type="AlphaFoldDB" id="A0A9F5J321"/>
<sequence length="954" mass="105762">MAEGLAPWVGLSWAQELEGPGRRSSRPLDQENPEVVHGCVCVDQTVRKWALLERSGCRRVAKGALSSFPYTSHPLGNKEVPGSVAGSCVPAAGHRASSEEPPQETSKSPLPDLWLQLTELDSSSESDGGSPLEEDEPGWEEPPESPLIQVMLHLLSFLERYTQMQQLQEKAGEYRSRLRQEESQWRRQLRGLKRAYQQRVRDKLSVIESLEAVILEQQGLLEKMQGGTKLPPSTGLLCPVAPGGLHQLVETVSALQGERSRLAEEVVGLQQRMEEREREKQQLARSFHLQIEGLKQQIQAREEEREQLRLGTGVTDSEKRIYNLTVENEGLKQGLRLSQGLLQQAAAVSTQPSALVVKENEALRSKVLQLEASLQQKVEELVRMEARMDQLQWRKEEEVRQLDRQLCGLQLSLEAQKNRPSEIQYITKVVEADSPQTLQALAKAEEQNRVLMQQLSCQAQRCQRLAEQLQGSEGAAVALRHKISAYEKEVSGLRQELLHEIGLLEAQKEEAVQEASRCSEQQAQPLREQLAGMKQHLDTLHPLLRGLQSDLRSLRGEMGSFASCYEAAIEEAKLQMCSVIKEVANTSHSLQERYQREVHLRKKYHDQLLELKGNIRVLCRLKPLTEDEQQGGPGGAWVEASPAEDGCVTACYKGKEHSFRLDKVFLPCATQEEVFLEIEPVVVSCLYGYNVCIFAYGQTGSGKTYTMEGLPGNPGINQRALQALYQEMEAKEEEAWKYSVSLTMVEIYNEVIRDLLTKDPQEKLDIKLHPDGSGQLHVPGLTSVEVQSLCEVQKILLLGKRNRTTFSTNMNAHSSRSHALLTLTLTGTDLTSGTKCPSRQAESGGPGRLRTGVEIWRAGGASEGSPEHQPVPAGPGRGDPGPPDQAGTRAFPQLQAHLPVAGLLGQGQQDGHDGADFPPREKRGRIHLLSQVCPARLQGGTGPSLPPHHLPGPA</sequence>
<proteinExistence type="inferred from homology"/>
<dbReference type="Proteomes" id="UP000695026">
    <property type="component" value="Unplaced"/>
</dbReference>
<keyword evidence="2 5" id="KW-0547">Nucleotide-binding</keyword>
<feature type="binding site" evidence="5">
    <location>
        <begin position="697"/>
        <end position="704"/>
    </location>
    <ligand>
        <name>ATP</name>
        <dbReference type="ChEBI" id="CHEBI:30616"/>
    </ligand>
</feature>
<evidence type="ECO:0000256" key="5">
    <source>
        <dbReference type="PROSITE-ProRule" id="PRU00283"/>
    </source>
</evidence>
<evidence type="ECO:0000256" key="7">
    <source>
        <dbReference type="SAM" id="MobiDB-lite"/>
    </source>
</evidence>
<protein>
    <submittedName>
        <fullName evidence="10">Kinesin-like protein KIFC3</fullName>
    </submittedName>
</protein>
<evidence type="ECO:0000313" key="9">
    <source>
        <dbReference type="Proteomes" id="UP000695026"/>
    </source>
</evidence>
<organism evidence="9 10">
    <name type="scientific">Python bivittatus</name>
    <name type="common">Burmese python</name>
    <name type="synonym">Python molurus bivittatus</name>
    <dbReference type="NCBI Taxonomy" id="176946"/>
    <lineage>
        <taxon>Eukaryota</taxon>
        <taxon>Metazoa</taxon>
        <taxon>Chordata</taxon>
        <taxon>Craniata</taxon>
        <taxon>Vertebrata</taxon>
        <taxon>Euteleostomi</taxon>
        <taxon>Lepidosauria</taxon>
        <taxon>Squamata</taxon>
        <taxon>Bifurcata</taxon>
        <taxon>Unidentata</taxon>
        <taxon>Episquamata</taxon>
        <taxon>Toxicofera</taxon>
        <taxon>Serpentes</taxon>
        <taxon>Henophidia</taxon>
        <taxon>Pythonidae</taxon>
        <taxon>Python</taxon>
    </lineage>
</organism>
<dbReference type="PRINTS" id="PR00380">
    <property type="entry name" value="KINESINHEAVY"/>
</dbReference>
<dbReference type="RefSeq" id="XP_025028586.1">
    <property type="nucleotide sequence ID" value="XM_025172818.1"/>
</dbReference>
<dbReference type="OMA" id="WSYTVTV"/>
<dbReference type="PROSITE" id="PS50067">
    <property type="entry name" value="KINESIN_MOTOR_2"/>
    <property type="match status" value="1"/>
</dbReference>
<feature type="region of interest" description="Disordered" evidence="7">
    <location>
        <begin position="904"/>
        <end position="954"/>
    </location>
</feature>
<feature type="region of interest" description="Disordered" evidence="7">
    <location>
        <begin position="86"/>
        <end position="109"/>
    </location>
</feature>
<dbReference type="GO" id="GO:0005524">
    <property type="term" value="F:ATP binding"/>
    <property type="evidence" value="ECO:0007669"/>
    <property type="project" value="UniProtKB-UniRule"/>
</dbReference>
<evidence type="ECO:0000313" key="10">
    <source>
        <dbReference type="RefSeq" id="XP_025028586.1"/>
    </source>
</evidence>
<reference evidence="10" key="1">
    <citation type="submission" date="2025-08" db="UniProtKB">
        <authorList>
            <consortium name="RefSeq"/>
        </authorList>
    </citation>
    <scope>IDENTIFICATION</scope>
    <source>
        <tissue evidence="10">Liver</tissue>
    </source>
</reference>
<name>A0A9F5J321_PYTBI</name>
<feature type="region of interest" description="Disordered" evidence="7">
    <location>
        <begin position="828"/>
        <end position="888"/>
    </location>
</feature>
<dbReference type="InterPro" id="IPR036961">
    <property type="entry name" value="Kinesin_motor_dom_sf"/>
</dbReference>
<dbReference type="PANTHER" id="PTHR47972:SF43">
    <property type="entry name" value="KINESIN-LIKE PROTEIN"/>
    <property type="match status" value="1"/>
</dbReference>
<keyword evidence="6" id="KW-0175">Coiled coil</keyword>
<dbReference type="GO" id="GO:0003777">
    <property type="term" value="F:microtubule motor activity"/>
    <property type="evidence" value="ECO:0007669"/>
    <property type="project" value="InterPro"/>
</dbReference>